<dbReference type="AlphaFoldDB" id="A0A6H5HFN2"/>
<keyword evidence="2" id="KW-1185">Reference proteome</keyword>
<reference evidence="1 2" key="1">
    <citation type="submission" date="2020-02" db="EMBL/GenBank/DDBJ databases">
        <authorList>
            <person name="Ferguson B K."/>
        </authorList>
    </citation>
    <scope>NUCLEOTIDE SEQUENCE [LARGE SCALE GENOMIC DNA]</scope>
</reference>
<dbReference type="EMBL" id="CADCXU010025489">
    <property type="protein sequence ID" value="CAB0012492.1"/>
    <property type="molecule type" value="Genomic_DNA"/>
</dbReference>
<name>A0A6H5HFN2_9HEMI</name>
<protein>
    <submittedName>
        <fullName evidence="1">Uncharacterized protein</fullName>
    </submittedName>
</protein>
<dbReference type="Proteomes" id="UP000479000">
    <property type="component" value="Unassembled WGS sequence"/>
</dbReference>
<gene>
    <name evidence="1" type="ORF">NTEN_LOCUS17226</name>
</gene>
<sequence length="278" mass="31421">MRWPRENRHTYRLGRYGNKVCRRKKRNPPPDVKTSLTMISVEWQCATVPRTAPYANSPGAHMLGRLSVVSRSSMLPLTNPANFFSRAKTNDNGLKTVFTFRSRAVGTDFAIQPFCLRAVRTVDPISRSVLGWKIRAYPTTILNPVPTQYSERLSCYSPPEALPTPIFFWQPSIACGPVQDVMASKSDSELRELRGFWGVACQCRKLKALIAEVVNLFGKQRENGNHDAQSFVVFVESSGCCTQQSLVAGVVLQRTHLVVQYCKLFRHFRLAPLEQSIR</sequence>
<evidence type="ECO:0000313" key="1">
    <source>
        <dbReference type="EMBL" id="CAB0012492.1"/>
    </source>
</evidence>
<evidence type="ECO:0000313" key="2">
    <source>
        <dbReference type="Proteomes" id="UP000479000"/>
    </source>
</evidence>
<accession>A0A6H5HFN2</accession>
<organism evidence="1 2">
    <name type="scientific">Nesidiocoris tenuis</name>
    <dbReference type="NCBI Taxonomy" id="355587"/>
    <lineage>
        <taxon>Eukaryota</taxon>
        <taxon>Metazoa</taxon>
        <taxon>Ecdysozoa</taxon>
        <taxon>Arthropoda</taxon>
        <taxon>Hexapoda</taxon>
        <taxon>Insecta</taxon>
        <taxon>Pterygota</taxon>
        <taxon>Neoptera</taxon>
        <taxon>Paraneoptera</taxon>
        <taxon>Hemiptera</taxon>
        <taxon>Heteroptera</taxon>
        <taxon>Panheteroptera</taxon>
        <taxon>Cimicomorpha</taxon>
        <taxon>Miridae</taxon>
        <taxon>Dicyphina</taxon>
        <taxon>Nesidiocoris</taxon>
    </lineage>
</organism>
<proteinExistence type="predicted"/>